<dbReference type="EMBL" id="MCGE01000001">
    <property type="protein sequence ID" value="ORZ25361.1"/>
    <property type="molecule type" value="Genomic_DNA"/>
</dbReference>
<evidence type="ECO:0000313" key="2">
    <source>
        <dbReference type="EMBL" id="ORZ25361.1"/>
    </source>
</evidence>
<comment type="caution">
    <text evidence="2">The sequence shown here is derived from an EMBL/GenBank/DDBJ whole genome shotgun (WGS) entry which is preliminary data.</text>
</comment>
<accession>A0A1X2J0P0</accession>
<evidence type="ECO:0000313" key="3">
    <source>
        <dbReference type="Proteomes" id="UP000193560"/>
    </source>
</evidence>
<gene>
    <name evidence="2" type="ORF">BCR42DRAFT_431017</name>
</gene>
<keyword evidence="3" id="KW-1185">Reference proteome</keyword>
<feature type="region of interest" description="Disordered" evidence="1">
    <location>
        <begin position="173"/>
        <end position="192"/>
    </location>
</feature>
<name>A0A1X2J0P0_9FUNG</name>
<sequence length="192" mass="22647">MEYVSLSFLKACTFATNPRWIYAPFNNLFILDYHESVILKQLQMNITRVHLLFDIHHGAPKTKQWCFVLPPCTGGDKMDGHRYLYTAKGEHFSMANFHYTIFKTTVPIEFNKSWWQQLFYCNKNHNALQVHISLVYIFLGLKNMDGLVAETHLIFMKTGQPWHTEEDLAEAEELQYGQANRNNKVEREDQRQ</sequence>
<reference evidence="2 3" key="1">
    <citation type="submission" date="2016-07" db="EMBL/GenBank/DDBJ databases">
        <title>Pervasive Adenine N6-methylation of Active Genes in Fungi.</title>
        <authorList>
            <consortium name="DOE Joint Genome Institute"/>
            <person name="Mondo S.J."/>
            <person name="Dannebaum R.O."/>
            <person name="Kuo R.C."/>
            <person name="Labutti K."/>
            <person name="Haridas S."/>
            <person name="Kuo A."/>
            <person name="Salamov A."/>
            <person name="Ahrendt S.R."/>
            <person name="Lipzen A."/>
            <person name="Sullivan W."/>
            <person name="Andreopoulos W.B."/>
            <person name="Clum A."/>
            <person name="Lindquist E."/>
            <person name="Daum C."/>
            <person name="Ramamoorthy G.K."/>
            <person name="Gryganskyi A."/>
            <person name="Culley D."/>
            <person name="Magnuson J.K."/>
            <person name="James T.Y."/>
            <person name="O'Malley M.A."/>
            <person name="Stajich J.E."/>
            <person name="Spatafora J.W."/>
            <person name="Visel A."/>
            <person name="Grigoriev I.V."/>
        </authorList>
    </citation>
    <scope>NUCLEOTIDE SEQUENCE [LARGE SCALE GENOMIC DNA]</scope>
    <source>
        <strain evidence="2 3">NRRL 1336</strain>
    </source>
</reference>
<protein>
    <submittedName>
        <fullName evidence="2">Uncharacterized protein</fullName>
    </submittedName>
</protein>
<dbReference type="Proteomes" id="UP000193560">
    <property type="component" value="Unassembled WGS sequence"/>
</dbReference>
<proteinExistence type="predicted"/>
<feature type="compositionally biased region" description="Basic and acidic residues" evidence="1">
    <location>
        <begin position="183"/>
        <end position="192"/>
    </location>
</feature>
<dbReference type="AlphaFoldDB" id="A0A1X2J0P0"/>
<evidence type="ECO:0000256" key="1">
    <source>
        <dbReference type="SAM" id="MobiDB-lite"/>
    </source>
</evidence>
<organism evidence="2 3">
    <name type="scientific">Absidia repens</name>
    <dbReference type="NCBI Taxonomy" id="90262"/>
    <lineage>
        <taxon>Eukaryota</taxon>
        <taxon>Fungi</taxon>
        <taxon>Fungi incertae sedis</taxon>
        <taxon>Mucoromycota</taxon>
        <taxon>Mucoromycotina</taxon>
        <taxon>Mucoromycetes</taxon>
        <taxon>Mucorales</taxon>
        <taxon>Cunninghamellaceae</taxon>
        <taxon>Absidia</taxon>
    </lineage>
</organism>